<evidence type="ECO:0000256" key="1">
    <source>
        <dbReference type="SAM" id="MobiDB-lite"/>
    </source>
</evidence>
<dbReference type="Pfam" id="PF14009">
    <property type="entry name" value="PADRE"/>
    <property type="match status" value="1"/>
</dbReference>
<dbReference type="AlphaFoldDB" id="A0A7I8L4F8"/>
<feature type="region of interest" description="Disordered" evidence="1">
    <location>
        <begin position="200"/>
        <end position="277"/>
    </location>
</feature>
<proteinExistence type="predicted"/>
<protein>
    <submittedName>
        <fullName evidence="2">Uncharacterized protein</fullName>
    </submittedName>
</protein>
<gene>
    <name evidence="2" type="ORF">SI8410_11015567</name>
</gene>
<accession>A0A7I8L4F8</accession>
<feature type="compositionally biased region" description="Basic residues" evidence="1">
    <location>
        <begin position="227"/>
        <end position="241"/>
    </location>
</feature>
<organism evidence="2 3">
    <name type="scientific">Spirodela intermedia</name>
    <name type="common">Intermediate duckweed</name>
    <dbReference type="NCBI Taxonomy" id="51605"/>
    <lineage>
        <taxon>Eukaryota</taxon>
        <taxon>Viridiplantae</taxon>
        <taxon>Streptophyta</taxon>
        <taxon>Embryophyta</taxon>
        <taxon>Tracheophyta</taxon>
        <taxon>Spermatophyta</taxon>
        <taxon>Magnoliopsida</taxon>
        <taxon>Liliopsida</taxon>
        <taxon>Araceae</taxon>
        <taxon>Lemnoideae</taxon>
        <taxon>Spirodela</taxon>
    </lineage>
</organism>
<evidence type="ECO:0000313" key="3">
    <source>
        <dbReference type="Proteomes" id="UP000663760"/>
    </source>
</evidence>
<keyword evidence="3" id="KW-1185">Reference proteome</keyword>
<evidence type="ECO:0000313" key="2">
    <source>
        <dbReference type="EMBL" id="CAA7404889.1"/>
    </source>
</evidence>
<feature type="compositionally biased region" description="Basic and acidic residues" evidence="1">
    <location>
        <begin position="258"/>
        <end position="271"/>
    </location>
</feature>
<dbReference type="Proteomes" id="UP000663760">
    <property type="component" value="Chromosome 11"/>
</dbReference>
<dbReference type="InterPro" id="IPR025322">
    <property type="entry name" value="PADRE_dom"/>
</dbReference>
<sequence>MGINRFLTQRMIPGCLYAVDPPTASRPRKSATGCVKLITMDGQVKVFHRPVIASELLTEHPNHRICHSDSFTIGQKIPALQEGELMKLGNSYFLLPLHFFQSVLSFVTLASSFSSFQSSSTSALLMQRAFEVHKTPSGKLQIRVSDEFLEKIRETQKRVDDAGVVGRARVCTSAALEKDYRQLVVDSRERQWKPKLETIKEAERKRDARRQRKKDRQDHKKEEKKQKLMNKRQEKKIKKLKKEVSADGKHQNPQHALPPHDRKVKKEDTRKTKGKKI</sequence>
<dbReference type="OrthoDB" id="652082at2759"/>
<dbReference type="PANTHER" id="PTHR33052">
    <property type="entry name" value="DUF4228 DOMAIN PROTEIN-RELATED"/>
    <property type="match status" value="1"/>
</dbReference>
<dbReference type="EMBL" id="LR746274">
    <property type="protein sequence ID" value="CAA7404889.1"/>
    <property type="molecule type" value="Genomic_DNA"/>
</dbReference>
<name>A0A7I8L4F8_SPIIN</name>
<reference evidence="2" key="1">
    <citation type="submission" date="2020-02" db="EMBL/GenBank/DDBJ databases">
        <authorList>
            <person name="Scholz U."/>
            <person name="Mascher M."/>
            <person name="Fiebig A."/>
        </authorList>
    </citation>
    <scope>NUCLEOTIDE SEQUENCE</scope>
</reference>
<feature type="compositionally biased region" description="Basic and acidic residues" evidence="1">
    <location>
        <begin position="215"/>
        <end position="226"/>
    </location>
</feature>